<protein>
    <submittedName>
        <fullName evidence="1">Uncharacterized protein</fullName>
    </submittedName>
</protein>
<gene>
    <name evidence="1" type="ORF">DN752_02935</name>
</gene>
<sequence>MEDQKINLRILEDEALFLGIHQLKDQFVSVFSAVANNIQEQELEAFHPLQKGKKIAKGNELQHCPYQVLDLVRNFDKSQGFNIRFLNWWGHGLYVLVFFGKDRLPAAGVHESYIAHGYEVCLTGSPWDYKAIVKHHRSTQEVQPKTLREHVSHFQHLQFIKHIPYTRGIERLQDDIYAEWGCLKKFHHV</sequence>
<evidence type="ECO:0000313" key="2">
    <source>
        <dbReference type="Proteomes" id="UP000248688"/>
    </source>
</evidence>
<keyword evidence="2" id="KW-1185">Reference proteome</keyword>
<accession>A0A2Z4IFB7</accession>
<reference evidence="1 2" key="1">
    <citation type="submission" date="2018-06" db="EMBL/GenBank/DDBJ databases">
        <title>Echinicola strongylocentroti sp. nov., isolated from a sea urchin Strongylocentrotus intermedius.</title>
        <authorList>
            <person name="Bae S.S."/>
        </authorList>
    </citation>
    <scope>NUCLEOTIDE SEQUENCE [LARGE SCALE GENOMIC DNA]</scope>
    <source>
        <strain evidence="1 2">MEBiC08714</strain>
    </source>
</reference>
<dbReference type="KEGG" id="est:DN752_02935"/>
<name>A0A2Z4IFB7_9BACT</name>
<organism evidence="1 2">
    <name type="scientific">Echinicola strongylocentroti</name>
    <dbReference type="NCBI Taxonomy" id="1795355"/>
    <lineage>
        <taxon>Bacteria</taxon>
        <taxon>Pseudomonadati</taxon>
        <taxon>Bacteroidota</taxon>
        <taxon>Cytophagia</taxon>
        <taxon>Cytophagales</taxon>
        <taxon>Cyclobacteriaceae</taxon>
        <taxon>Echinicola</taxon>
    </lineage>
</organism>
<proteinExistence type="predicted"/>
<dbReference type="Proteomes" id="UP000248688">
    <property type="component" value="Chromosome"/>
</dbReference>
<dbReference type="AlphaFoldDB" id="A0A2Z4IFB7"/>
<evidence type="ECO:0000313" key="1">
    <source>
        <dbReference type="EMBL" id="AWW29178.1"/>
    </source>
</evidence>
<dbReference type="RefSeq" id="WP_112782597.1">
    <property type="nucleotide sequence ID" value="NZ_CP030041.1"/>
</dbReference>
<dbReference type="EMBL" id="CP030041">
    <property type="protein sequence ID" value="AWW29178.1"/>
    <property type="molecule type" value="Genomic_DNA"/>
</dbReference>
<dbReference type="OrthoDB" id="2575320at2"/>